<organism evidence="2 3">
    <name type="scientific">Enteractinococcus helveticum</name>
    <dbReference type="NCBI Taxonomy" id="1837282"/>
    <lineage>
        <taxon>Bacteria</taxon>
        <taxon>Bacillati</taxon>
        <taxon>Actinomycetota</taxon>
        <taxon>Actinomycetes</taxon>
        <taxon>Micrococcales</taxon>
        <taxon>Micrococcaceae</taxon>
    </lineage>
</organism>
<comment type="caution">
    <text evidence="2">The sequence shown here is derived from an EMBL/GenBank/DDBJ whole genome shotgun (WGS) entry which is preliminary data.</text>
</comment>
<dbReference type="Proteomes" id="UP000703315">
    <property type="component" value="Unassembled WGS sequence"/>
</dbReference>
<reference evidence="2" key="1">
    <citation type="journal article" date="2021" name="PeerJ">
        <title>Extensive microbial diversity within the chicken gut microbiome revealed by metagenomics and culture.</title>
        <authorList>
            <person name="Gilroy R."/>
            <person name="Ravi A."/>
            <person name="Getino M."/>
            <person name="Pursley I."/>
            <person name="Horton D.L."/>
            <person name="Alikhan N.F."/>
            <person name="Baker D."/>
            <person name="Gharbi K."/>
            <person name="Hall N."/>
            <person name="Watson M."/>
            <person name="Adriaenssens E.M."/>
            <person name="Foster-Nyarko E."/>
            <person name="Jarju S."/>
            <person name="Secka A."/>
            <person name="Antonio M."/>
            <person name="Oren A."/>
            <person name="Chaudhuri R.R."/>
            <person name="La Ragione R."/>
            <person name="Hildebrand F."/>
            <person name="Pallen M.J."/>
        </authorList>
    </citation>
    <scope>NUCLEOTIDE SEQUENCE</scope>
    <source>
        <strain evidence="2">ChiHjej13B12-14962</strain>
    </source>
</reference>
<dbReference type="InterPro" id="IPR051908">
    <property type="entry name" value="Ribosomal_N-acetyltransferase"/>
</dbReference>
<dbReference type="InterPro" id="IPR016181">
    <property type="entry name" value="Acyl_CoA_acyltransferase"/>
</dbReference>
<feature type="domain" description="N-acetyltransferase" evidence="1">
    <location>
        <begin position="1"/>
        <end position="59"/>
    </location>
</feature>
<dbReference type="SUPFAM" id="SSF55729">
    <property type="entry name" value="Acyl-CoA N-acyltransferases (Nat)"/>
    <property type="match status" value="1"/>
</dbReference>
<dbReference type="PANTHER" id="PTHR43441">
    <property type="entry name" value="RIBOSOMAL-PROTEIN-SERINE ACETYLTRANSFERASE"/>
    <property type="match status" value="1"/>
</dbReference>
<evidence type="ECO:0000313" key="2">
    <source>
        <dbReference type="EMBL" id="HJF14343.1"/>
    </source>
</evidence>
<protein>
    <submittedName>
        <fullName evidence="2">GNAT family N-acetyltransferase</fullName>
    </submittedName>
</protein>
<reference evidence="2" key="2">
    <citation type="submission" date="2021-09" db="EMBL/GenBank/DDBJ databases">
        <authorList>
            <person name="Gilroy R."/>
        </authorList>
    </citation>
    <scope>NUCLEOTIDE SEQUENCE</scope>
    <source>
        <strain evidence="2">ChiHjej13B12-14962</strain>
    </source>
</reference>
<dbReference type="InterPro" id="IPR000182">
    <property type="entry name" value="GNAT_dom"/>
</dbReference>
<evidence type="ECO:0000259" key="1">
    <source>
        <dbReference type="PROSITE" id="PS51186"/>
    </source>
</evidence>
<dbReference type="AlphaFoldDB" id="A0A921FLN5"/>
<dbReference type="PANTHER" id="PTHR43441:SF2">
    <property type="entry name" value="FAMILY ACETYLTRANSFERASE, PUTATIVE (AFU_ORTHOLOGUE AFUA_7G00850)-RELATED"/>
    <property type="match status" value="1"/>
</dbReference>
<name>A0A921FLN5_9MICC</name>
<dbReference type="Pfam" id="PF13302">
    <property type="entry name" value="Acetyltransf_3"/>
    <property type="match status" value="1"/>
</dbReference>
<dbReference type="EMBL" id="DYXC01000072">
    <property type="protein sequence ID" value="HJF14343.1"/>
    <property type="molecule type" value="Genomic_DNA"/>
</dbReference>
<dbReference type="GO" id="GO:1990189">
    <property type="term" value="F:protein N-terminal-serine acetyltransferase activity"/>
    <property type="evidence" value="ECO:0007669"/>
    <property type="project" value="TreeGrafter"/>
</dbReference>
<accession>A0A921FLN5</accession>
<dbReference type="PROSITE" id="PS51186">
    <property type="entry name" value="GNAT"/>
    <property type="match status" value="1"/>
</dbReference>
<gene>
    <name evidence="2" type="ORF">K8V32_05985</name>
</gene>
<proteinExistence type="predicted"/>
<dbReference type="Gene3D" id="3.40.630.30">
    <property type="match status" value="1"/>
</dbReference>
<dbReference type="RefSeq" id="WP_303904930.1">
    <property type="nucleotide sequence ID" value="NZ_DYXC01000072.1"/>
</dbReference>
<sequence length="128" mass="14921">MATEAHYVLMQYVFELGYRRYEWKCDSLNQASIRAARRLGFTYEGTFRQAMVYKHRSRDTAWFAIIDQDWPAIPQAIIRPFAEEKLVDFSHQDHAVYKTVLCRDPGTLLAPRKARGASKYSRASTDQP</sequence>
<dbReference type="GO" id="GO:0008999">
    <property type="term" value="F:protein-N-terminal-alanine acetyltransferase activity"/>
    <property type="evidence" value="ECO:0007669"/>
    <property type="project" value="TreeGrafter"/>
</dbReference>
<evidence type="ECO:0000313" key="3">
    <source>
        <dbReference type="Proteomes" id="UP000703315"/>
    </source>
</evidence>